<dbReference type="Proteomes" id="UP000796761">
    <property type="component" value="Unassembled WGS sequence"/>
</dbReference>
<dbReference type="InterPro" id="IPR043502">
    <property type="entry name" value="DNA/RNA_pol_sf"/>
</dbReference>
<comment type="caution">
    <text evidence="1">The sequence shown here is derived from an EMBL/GenBank/DDBJ whole genome shotgun (WGS) entry which is preliminary data.</text>
</comment>
<gene>
    <name evidence="1" type="ORF">HGM15179_018937</name>
</gene>
<evidence type="ECO:0000313" key="2">
    <source>
        <dbReference type="Proteomes" id="UP000796761"/>
    </source>
</evidence>
<keyword evidence="2" id="KW-1185">Reference proteome</keyword>
<dbReference type="InterPro" id="IPR043128">
    <property type="entry name" value="Rev_trsase/Diguanyl_cyclase"/>
</dbReference>
<accession>A0A8K1FYC7</accession>
<dbReference type="SUPFAM" id="SSF56672">
    <property type="entry name" value="DNA/RNA polymerases"/>
    <property type="match status" value="1"/>
</dbReference>
<reference evidence="1" key="1">
    <citation type="submission" date="2019-04" db="EMBL/GenBank/DDBJ databases">
        <title>Genome assembly of Zosterops borbonicus 15179.</title>
        <authorList>
            <person name="Leroy T."/>
            <person name="Anselmetti Y."/>
            <person name="Tilak M.-K."/>
            <person name="Nabholz B."/>
        </authorList>
    </citation>
    <scope>NUCLEOTIDE SEQUENCE</scope>
    <source>
        <strain evidence="1">HGM_15179</strain>
        <tissue evidence="1">Muscle</tissue>
    </source>
</reference>
<dbReference type="AlphaFoldDB" id="A0A8K1FYC7"/>
<protein>
    <recommendedName>
        <fullName evidence="3">Reverse transcriptase domain-containing protein</fullName>
    </recommendedName>
</protein>
<dbReference type="EMBL" id="SWJQ01001456">
    <property type="protein sequence ID" value="TRZ08170.1"/>
    <property type="molecule type" value="Genomic_DNA"/>
</dbReference>
<dbReference type="Gene3D" id="3.30.70.270">
    <property type="match status" value="1"/>
</dbReference>
<evidence type="ECO:0000313" key="1">
    <source>
        <dbReference type="EMBL" id="TRZ08170.1"/>
    </source>
</evidence>
<sequence>MHSHDDFDCLIPDAYRVSITQIRYNKHSKSELHIFVSCVIHPDLGKGKKKPKLLDREYGDSIPSPIIAAVKKLSDKLTQVFHQFREDIAYSPQAHILTIESKSPLAQKRGYRRRVQASLLSLGGMSSTPGIECLGSGKTALPSAMEWPRLLEQGETPKLLQYIDDIIVWGNTAAEVFEKGKKIIQILLKASFALKQSKMELE</sequence>
<proteinExistence type="predicted"/>
<name>A0A8K1FYC7_9PASS</name>
<evidence type="ECO:0008006" key="3">
    <source>
        <dbReference type="Google" id="ProtNLM"/>
    </source>
</evidence>
<organism evidence="1 2">
    <name type="scientific">Zosterops borbonicus</name>
    <dbReference type="NCBI Taxonomy" id="364589"/>
    <lineage>
        <taxon>Eukaryota</taxon>
        <taxon>Metazoa</taxon>
        <taxon>Chordata</taxon>
        <taxon>Craniata</taxon>
        <taxon>Vertebrata</taxon>
        <taxon>Euteleostomi</taxon>
        <taxon>Archelosauria</taxon>
        <taxon>Archosauria</taxon>
        <taxon>Dinosauria</taxon>
        <taxon>Saurischia</taxon>
        <taxon>Theropoda</taxon>
        <taxon>Coelurosauria</taxon>
        <taxon>Aves</taxon>
        <taxon>Neognathae</taxon>
        <taxon>Neoaves</taxon>
        <taxon>Telluraves</taxon>
        <taxon>Australaves</taxon>
        <taxon>Passeriformes</taxon>
        <taxon>Sylvioidea</taxon>
        <taxon>Zosteropidae</taxon>
        <taxon>Zosterops</taxon>
    </lineage>
</organism>
<dbReference type="OrthoDB" id="9950135at2759"/>